<dbReference type="GO" id="GO:0016020">
    <property type="term" value="C:membrane"/>
    <property type="evidence" value="ECO:0007669"/>
    <property type="project" value="TreeGrafter"/>
</dbReference>
<dbReference type="PRINTS" id="PR00111">
    <property type="entry name" value="ABHYDROLASE"/>
</dbReference>
<dbReference type="SUPFAM" id="SSF53474">
    <property type="entry name" value="alpha/beta-Hydrolases"/>
    <property type="match status" value="1"/>
</dbReference>
<dbReference type="PANTHER" id="PTHR43798:SF33">
    <property type="entry name" value="HYDROLASE, PUTATIVE (AFU_ORTHOLOGUE AFUA_2G14860)-RELATED"/>
    <property type="match status" value="1"/>
</dbReference>
<dbReference type="Gene3D" id="3.40.50.1820">
    <property type="entry name" value="alpha/beta hydrolase"/>
    <property type="match status" value="1"/>
</dbReference>
<accession>A0A1H5BPQ2</accession>
<gene>
    <name evidence="2" type="ORF">SAMN04490220_4842</name>
</gene>
<dbReference type="PANTHER" id="PTHR43798">
    <property type="entry name" value="MONOACYLGLYCEROL LIPASE"/>
    <property type="match status" value="1"/>
</dbReference>
<dbReference type="Pfam" id="PF12697">
    <property type="entry name" value="Abhydrolase_6"/>
    <property type="match status" value="1"/>
</dbReference>
<organism evidence="2 3">
    <name type="scientific">Rhodococcus jostii</name>
    <dbReference type="NCBI Taxonomy" id="132919"/>
    <lineage>
        <taxon>Bacteria</taxon>
        <taxon>Bacillati</taxon>
        <taxon>Actinomycetota</taxon>
        <taxon>Actinomycetes</taxon>
        <taxon>Mycobacteriales</taxon>
        <taxon>Nocardiaceae</taxon>
        <taxon>Rhodococcus</taxon>
    </lineage>
</organism>
<dbReference type="AlphaFoldDB" id="A0A1H5BPQ2"/>
<dbReference type="InterPro" id="IPR029058">
    <property type="entry name" value="AB_hydrolase_fold"/>
</dbReference>
<dbReference type="OrthoDB" id="5495375at2"/>
<name>A0A1H5BPQ2_RHOJO</name>
<proteinExistence type="predicted"/>
<dbReference type="InterPro" id="IPR000073">
    <property type="entry name" value="AB_hydrolase_1"/>
</dbReference>
<evidence type="ECO:0000313" key="2">
    <source>
        <dbReference type="EMBL" id="SED56258.1"/>
    </source>
</evidence>
<protein>
    <submittedName>
        <fullName evidence="2">Pimeloyl-ACP methyl ester carboxylesterase</fullName>
    </submittedName>
</protein>
<dbReference type="InterPro" id="IPR050266">
    <property type="entry name" value="AB_hydrolase_sf"/>
</dbReference>
<evidence type="ECO:0000313" key="3">
    <source>
        <dbReference type="Proteomes" id="UP000183407"/>
    </source>
</evidence>
<dbReference type="GO" id="GO:0003824">
    <property type="term" value="F:catalytic activity"/>
    <property type="evidence" value="ECO:0007669"/>
    <property type="project" value="UniProtKB-ARBA"/>
</dbReference>
<evidence type="ECO:0000259" key="1">
    <source>
        <dbReference type="Pfam" id="PF12697"/>
    </source>
</evidence>
<dbReference type="Proteomes" id="UP000183407">
    <property type="component" value="Unassembled WGS sequence"/>
</dbReference>
<dbReference type="EMBL" id="FNTL01000004">
    <property type="protein sequence ID" value="SED56258.1"/>
    <property type="molecule type" value="Genomic_DNA"/>
</dbReference>
<reference evidence="3" key="1">
    <citation type="submission" date="2016-10" db="EMBL/GenBank/DDBJ databases">
        <authorList>
            <person name="Varghese N."/>
        </authorList>
    </citation>
    <scope>NUCLEOTIDE SEQUENCE [LARGE SCALE GENOMIC DNA]</scope>
    <source>
        <strain evidence="3">DSM 44719</strain>
    </source>
</reference>
<sequence length="300" mass="32831">MTVVAHSYDLDAAPDWFTRATAVEPELGTVDVDGARISYRVWGQPGGNPVILIHGGAANARWWDHVAPLLSDGRRVAALDLSGHGHSDHRSSYRRSRWADEVMAVAGIVGPRPVVVGHSLGGFVALETAGHYGSELAGTVVVDSPARTVRPVFDAERERRMRRKLRVYESEGAIVARFRPDPEDTPLPRYLRNYLGSRSIRETSGGFTWQFDPAISMAGGMIVDEVVPPSCPLALIRGERGMLSREMSRALADEIGPDTIELEIPDSGHHIMLEQPQALAAVLETLSRNWSICRPTNTAE</sequence>
<dbReference type="RefSeq" id="WP_073359089.1">
    <property type="nucleotide sequence ID" value="NZ_FNTL01000004.1"/>
</dbReference>
<feature type="domain" description="AB hydrolase-1" evidence="1">
    <location>
        <begin position="50"/>
        <end position="281"/>
    </location>
</feature>